<feature type="compositionally biased region" description="Basic and acidic residues" evidence="1">
    <location>
        <begin position="22"/>
        <end position="40"/>
    </location>
</feature>
<evidence type="ECO:0000313" key="2">
    <source>
        <dbReference type="EMBL" id="GBP59601.1"/>
    </source>
</evidence>
<proteinExistence type="predicted"/>
<accession>A0A4C1X746</accession>
<dbReference type="Proteomes" id="UP000299102">
    <property type="component" value="Unassembled WGS sequence"/>
</dbReference>
<protein>
    <submittedName>
        <fullName evidence="2">Uncharacterized protein</fullName>
    </submittedName>
</protein>
<dbReference type="AlphaFoldDB" id="A0A4C1X746"/>
<evidence type="ECO:0000256" key="1">
    <source>
        <dbReference type="SAM" id="MobiDB-lite"/>
    </source>
</evidence>
<dbReference type="EMBL" id="BGZK01000765">
    <property type="protein sequence ID" value="GBP59601.1"/>
    <property type="molecule type" value="Genomic_DNA"/>
</dbReference>
<name>A0A4C1X746_EUMVA</name>
<reference evidence="2 3" key="1">
    <citation type="journal article" date="2019" name="Commun. Biol.">
        <title>The bagworm genome reveals a unique fibroin gene that provides high tensile strength.</title>
        <authorList>
            <person name="Kono N."/>
            <person name="Nakamura H."/>
            <person name="Ohtoshi R."/>
            <person name="Tomita M."/>
            <person name="Numata K."/>
            <person name="Arakawa K."/>
        </authorList>
    </citation>
    <scope>NUCLEOTIDE SEQUENCE [LARGE SCALE GENOMIC DNA]</scope>
</reference>
<feature type="region of interest" description="Disordered" evidence="1">
    <location>
        <begin position="1"/>
        <end position="49"/>
    </location>
</feature>
<gene>
    <name evidence="2" type="ORF">EVAR_44817_1</name>
</gene>
<organism evidence="2 3">
    <name type="scientific">Eumeta variegata</name>
    <name type="common">Bagworm moth</name>
    <name type="synonym">Eumeta japonica</name>
    <dbReference type="NCBI Taxonomy" id="151549"/>
    <lineage>
        <taxon>Eukaryota</taxon>
        <taxon>Metazoa</taxon>
        <taxon>Ecdysozoa</taxon>
        <taxon>Arthropoda</taxon>
        <taxon>Hexapoda</taxon>
        <taxon>Insecta</taxon>
        <taxon>Pterygota</taxon>
        <taxon>Neoptera</taxon>
        <taxon>Endopterygota</taxon>
        <taxon>Lepidoptera</taxon>
        <taxon>Glossata</taxon>
        <taxon>Ditrysia</taxon>
        <taxon>Tineoidea</taxon>
        <taxon>Psychidae</taxon>
        <taxon>Oiketicinae</taxon>
        <taxon>Eumeta</taxon>
    </lineage>
</organism>
<sequence length="86" mass="9633">MYVTVLSDGGSGGGGSQRYGLFKKEECRREDGPEVPDSKRQSTRSHRRSRVVSSVIAKLVLETATDRHRQRDDDVGDQPLNVIFEL</sequence>
<evidence type="ECO:0000313" key="3">
    <source>
        <dbReference type="Proteomes" id="UP000299102"/>
    </source>
</evidence>
<keyword evidence="3" id="KW-1185">Reference proteome</keyword>
<comment type="caution">
    <text evidence="2">The sequence shown here is derived from an EMBL/GenBank/DDBJ whole genome shotgun (WGS) entry which is preliminary data.</text>
</comment>